<proteinExistence type="predicted"/>
<evidence type="ECO:0000256" key="1">
    <source>
        <dbReference type="SAM" id="Phobius"/>
    </source>
</evidence>
<name>A0A0A9DXN6_ARUDO</name>
<dbReference type="AlphaFoldDB" id="A0A0A9DXN6"/>
<dbReference type="EMBL" id="GBRH01205354">
    <property type="protein sequence ID" value="JAD92541.1"/>
    <property type="molecule type" value="Transcribed_RNA"/>
</dbReference>
<protein>
    <submittedName>
        <fullName evidence="2">Uncharacterized protein</fullName>
    </submittedName>
</protein>
<keyword evidence="1" id="KW-0812">Transmembrane</keyword>
<reference evidence="2" key="1">
    <citation type="submission" date="2014-09" db="EMBL/GenBank/DDBJ databases">
        <authorList>
            <person name="Magalhaes I.L.F."/>
            <person name="Oliveira U."/>
            <person name="Santos F.R."/>
            <person name="Vidigal T.H.D.A."/>
            <person name="Brescovit A.D."/>
            <person name="Santos A.J."/>
        </authorList>
    </citation>
    <scope>NUCLEOTIDE SEQUENCE</scope>
    <source>
        <tissue evidence="2">Shoot tissue taken approximately 20 cm above the soil surface</tissue>
    </source>
</reference>
<sequence>MTARHSLQHRHVQHMQNSSLSVLYSVLFYPCLLLVVCTNNIIQECISFILFFYNLV</sequence>
<accession>A0A0A9DXN6</accession>
<organism evidence="2">
    <name type="scientific">Arundo donax</name>
    <name type="common">Giant reed</name>
    <name type="synonym">Donax arundinaceus</name>
    <dbReference type="NCBI Taxonomy" id="35708"/>
    <lineage>
        <taxon>Eukaryota</taxon>
        <taxon>Viridiplantae</taxon>
        <taxon>Streptophyta</taxon>
        <taxon>Embryophyta</taxon>
        <taxon>Tracheophyta</taxon>
        <taxon>Spermatophyta</taxon>
        <taxon>Magnoliopsida</taxon>
        <taxon>Liliopsida</taxon>
        <taxon>Poales</taxon>
        <taxon>Poaceae</taxon>
        <taxon>PACMAD clade</taxon>
        <taxon>Arundinoideae</taxon>
        <taxon>Arundineae</taxon>
        <taxon>Arundo</taxon>
    </lineage>
</organism>
<evidence type="ECO:0000313" key="2">
    <source>
        <dbReference type="EMBL" id="JAD92541.1"/>
    </source>
</evidence>
<keyword evidence="1" id="KW-0472">Membrane</keyword>
<keyword evidence="1" id="KW-1133">Transmembrane helix</keyword>
<reference evidence="2" key="2">
    <citation type="journal article" date="2015" name="Data Brief">
        <title>Shoot transcriptome of the giant reed, Arundo donax.</title>
        <authorList>
            <person name="Barrero R.A."/>
            <person name="Guerrero F.D."/>
            <person name="Moolhuijzen P."/>
            <person name="Goolsby J.A."/>
            <person name="Tidwell J."/>
            <person name="Bellgard S.E."/>
            <person name="Bellgard M.I."/>
        </authorList>
    </citation>
    <scope>NUCLEOTIDE SEQUENCE</scope>
    <source>
        <tissue evidence="2">Shoot tissue taken approximately 20 cm above the soil surface</tissue>
    </source>
</reference>
<feature type="transmembrane region" description="Helical" evidence="1">
    <location>
        <begin position="21"/>
        <end position="53"/>
    </location>
</feature>